<dbReference type="STRING" id="933084.A0A067PB35"/>
<comment type="similarity">
    <text evidence="2">Belongs to the PAF1 family.</text>
</comment>
<dbReference type="InterPro" id="IPR007133">
    <property type="entry name" value="RNA_pol_II-assoc_Paf1"/>
</dbReference>
<sequence length="437" mass="49046">MSFKKSKLDLLVRVRYSNPLPAPPCPPKLLDIPTNPMRYTKPEFMTSIADSTPLPMVVDAELGMPLDLGKWECLWEEGADDSALNPDPNNLPKLHPKDHFLLGDPASTSTPYVNGGFSGSTPATPQALPAHVSWLRKTEYLSREGVSKASLSQEPCVLKQMENIVDISRAAQIRDIEASFASANDKLDLKSLKHPTKSRVTAVDSYEILPDADIWANAYDLFRFAERPGERPVDVEDPRLDCAILRPMESDGDHFLAYYLTKDDDSALQFKQSRLEREPYSIVEDSDPTSFHFVRDYEVTKVEQDVPNEFLLVLDDGTDIDRSSTPDVFGGEESKAPRRPKGAYYKNIERKMMLKKKRQNIHEAYLDKWHVVKVSHVPMTKEEEDERDEMLAEVVDPMYLLARPEGEADVDAEGEADDSLLPGQGQGHGGLDVDVMA</sequence>
<feature type="region of interest" description="Disordered" evidence="4">
    <location>
        <begin position="404"/>
        <end position="437"/>
    </location>
</feature>
<organism evidence="5 6">
    <name type="scientific">Jaapia argillacea MUCL 33604</name>
    <dbReference type="NCBI Taxonomy" id="933084"/>
    <lineage>
        <taxon>Eukaryota</taxon>
        <taxon>Fungi</taxon>
        <taxon>Dikarya</taxon>
        <taxon>Basidiomycota</taxon>
        <taxon>Agaricomycotina</taxon>
        <taxon>Agaricomycetes</taxon>
        <taxon>Agaricomycetidae</taxon>
        <taxon>Jaapiales</taxon>
        <taxon>Jaapiaceae</taxon>
        <taxon>Jaapia</taxon>
    </lineage>
</organism>
<evidence type="ECO:0008006" key="7">
    <source>
        <dbReference type="Google" id="ProtNLM"/>
    </source>
</evidence>
<protein>
    <recommendedName>
        <fullName evidence="7">RNA polymerase II-associated</fullName>
    </recommendedName>
</protein>
<evidence type="ECO:0000256" key="3">
    <source>
        <dbReference type="ARBA" id="ARBA00023242"/>
    </source>
</evidence>
<dbReference type="FunCoup" id="A0A067PB35">
    <property type="interactions" value="602"/>
</dbReference>
<dbReference type="GO" id="GO:0000993">
    <property type="term" value="F:RNA polymerase II complex binding"/>
    <property type="evidence" value="ECO:0007669"/>
    <property type="project" value="TreeGrafter"/>
</dbReference>
<reference evidence="6" key="1">
    <citation type="journal article" date="2014" name="Proc. Natl. Acad. Sci. U.S.A.">
        <title>Extensive sampling of basidiomycete genomes demonstrates inadequacy of the white-rot/brown-rot paradigm for wood decay fungi.</title>
        <authorList>
            <person name="Riley R."/>
            <person name="Salamov A.A."/>
            <person name="Brown D.W."/>
            <person name="Nagy L.G."/>
            <person name="Floudas D."/>
            <person name="Held B.W."/>
            <person name="Levasseur A."/>
            <person name="Lombard V."/>
            <person name="Morin E."/>
            <person name="Otillar R."/>
            <person name="Lindquist E.A."/>
            <person name="Sun H."/>
            <person name="LaButti K.M."/>
            <person name="Schmutz J."/>
            <person name="Jabbour D."/>
            <person name="Luo H."/>
            <person name="Baker S.E."/>
            <person name="Pisabarro A.G."/>
            <person name="Walton J.D."/>
            <person name="Blanchette R.A."/>
            <person name="Henrissat B."/>
            <person name="Martin F."/>
            <person name="Cullen D."/>
            <person name="Hibbett D.S."/>
            <person name="Grigoriev I.V."/>
        </authorList>
    </citation>
    <scope>NUCLEOTIDE SEQUENCE [LARGE SCALE GENOMIC DNA]</scope>
    <source>
        <strain evidence="6">MUCL 33604</strain>
    </source>
</reference>
<dbReference type="HOGENOM" id="CLU_021991_3_0_1"/>
<evidence type="ECO:0000256" key="2">
    <source>
        <dbReference type="ARBA" id="ARBA00007560"/>
    </source>
</evidence>
<dbReference type="Pfam" id="PF03985">
    <property type="entry name" value="Paf1"/>
    <property type="match status" value="1"/>
</dbReference>
<name>A0A067PB35_9AGAM</name>
<keyword evidence="6" id="KW-1185">Reference proteome</keyword>
<keyword evidence="3" id="KW-0539">Nucleus</keyword>
<evidence type="ECO:0000256" key="4">
    <source>
        <dbReference type="SAM" id="MobiDB-lite"/>
    </source>
</evidence>
<accession>A0A067PB35</accession>
<proteinExistence type="inferred from homology"/>
<dbReference type="OrthoDB" id="10260285at2759"/>
<dbReference type="Proteomes" id="UP000027265">
    <property type="component" value="Unassembled WGS sequence"/>
</dbReference>
<evidence type="ECO:0000313" key="5">
    <source>
        <dbReference type="EMBL" id="KDQ51035.1"/>
    </source>
</evidence>
<dbReference type="PANTHER" id="PTHR23188">
    <property type="entry name" value="RNA POLYMERASE II-ASSOCIATED FACTOR 1 HOMOLOG"/>
    <property type="match status" value="1"/>
</dbReference>
<dbReference type="AlphaFoldDB" id="A0A067PB35"/>
<dbReference type="PANTHER" id="PTHR23188:SF12">
    <property type="entry name" value="RNA POLYMERASE II-ASSOCIATED FACTOR 1 HOMOLOG"/>
    <property type="match status" value="1"/>
</dbReference>
<dbReference type="InParanoid" id="A0A067PB35"/>
<dbReference type="EMBL" id="KL197752">
    <property type="protein sequence ID" value="KDQ51035.1"/>
    <property type="molecule type" value="Genomic_DNA"/>
</dbReference>
<dbReference type="GO" id="GO:0006368">
    <property type="term" value="P:transcription elongation by RNA polymerase II"/>
    <property type="evidence" value="ECO:0007669"/>
    <property type="project" value="InterPro"/>
</dbReference>
<comment type="subcellular location">
    <subcellularLocation>
        <location evidence="1">Nucleus</location>
    </subcellularLocation>
</comment>
<dbReference type="GO" id="GO:0016593">
    <property type="term" value="C:Cdc73/Paf1 complex"/>
    <property type="evidence" value="ECO:0007669"/>
    <property type="project" value="InterPro"/>
</dbReference>
<feature type="compositionally biased region" description="Acidic residues" evidence="4">
    <location>
        <begin position="407"/>
        <end position="418"/>
    </location>
</feature>
<evidence type="ECO:0000256" key="1">
    <source>
        <dbReference type="ARBA" id="ARBA00004123"/>
    </source>
</evidence>
<gene>
    <name evidence="5" type="ORF">JAAARDRAFT_706932</name>
</gene>
<dbReference type="GO" id="GO:0003682">
    <property type="term" value="F:chromatin binding"/>
    <property type="evidence" value="ECO:0007669"/>
    <property type="project" value="TreeGrafter"/>
</dbReference>
<evidence type="ECO:0000313" key="6">
    <source>
        <dbReference type="Proteomes" id="UP000027265"/>
    </source>
</evidence>